<evidence type="ECO:0000256" key="1">
    <source>
        <dbReference type="SAM" id="MobiDB-lite"/>
    </source>
</evidence>
<dbReference type="AlphaFoldDB" id="A0A7S3GKC7"/>
<dbReference type="InterPro" id="IPR029058">
    <property type="entry name" value="AB_hydrolase_fold"/>
</dbReference>
<feature type="compositionally biased region" description="Low complexity" evidence="1">
    <location>
        <begin position="239"/>
        <end position="249"/>
    </location>
</feature>
<evidence type="ECO:0000313" key="2">
    <source>
        <dbReference type="EMBL" id="CAE0268897.1"/>
    </source>
</evidence>
<reference evidence="2" key="1">
    <citation type="submission" date="2021-01" db="EMBL/GenBank/DDBJ databases">
        <authorList>
            <person name="Corre E."/>
            <person name="Pelletier E."/>
            <person name="Niang G."/>
            <person name="Scheremetjew M."/>
            <person name="Finn R."/>
            <person name="Kale V."/>
            <person name="Holt S."/>
            <person name="Cochrane G."/>
            <person name="Meng A."/>
            <person name="Brown T."/>
            <person name="Cohen L."/>
        </authorList>
    </citation>
    <scope>NUCLEOTIDE SEQUENCE</scope>
    <source>
        <strain evidence="2">NIES-2562</strain>
    </source>
</reference>
<dbReference type="SUPFAM" id="SSF53474">
    <property type="entry name" value="alpha/beta-Hydrolases"/>
    <property type="match status" value="1"/>
</dbReference>
<feature type="region of interest" description="Disordered" evidence="1">
    <location>
        <begin position="185"/>
        <end position="266"/>
    </location>
</feature>
<gene>
    <name evidence="2" type="ORF">PBIL07802_LOCUS31250</name>
</gene>
<name>A0A7S3GKC7_9EUKA</name>
<feature type="compositionally biased region" description="Polar residues" evidence="1">
    <location>
        <begin position="250"/>
        <end position="266"/>
    </location>
</feature>
<organism evidence="2">
    <name type="scientific">Palpitomonas bilix</name>
    <dbReference type="NCBI Taxonomy" id="652834"/>
    <lineage>
        <taxon>Eukaryota</taxon>
        <taxon>Eukaryota incertae sedis</taxon>
    </lineage>
</organism>
<proteinExistence type="predicted"/>
<dbReference type="EMBL" id="HBIB01047507">
    <property type="protein sequence ID" value="CAE0268897.1"/>
    <property type="molecule type" value="Transcribed_RNA"/>
</dbReference>
<accession>A0A7S3GKC7</accession>
<protein>
    <submittedName>
        <fullName evidence="2">Uncharacterized protein</fullName>
    </submittedName>
</protein>
<dbReference type="Gene3D" id="3.40.50.1820">
    <property type="entry name" value="alpha/beta hydrolase"/>
    <property type="match status" value="1"/>
</dbReference>
<sequence>MNSGRSDKPHRLVLFCQHGLEGSYTSFFKYSSVLQDVARAFTNASRTSDAPILQTEVYSARANERYLSYENTKDCARRLLKELLLVFFSLCSESEAFASTQVALLGHSNGGRLVLHCVSELLQQWKTFLQTCKQKHRVSIVCAIVLNSPIRGVGEERPFHVCHPSCKEKSFTVFHNHWTLSTPFYEQTPSPEWKEEEKEEETDKQREQGKQKRKTSPLFLQDAGTKHTQMKSTREGETSCTSDLSSSMSQLDKPNPKSQTSSTTVIRLSRPHSWKHNLRSFVGRLKSFFRFTLSGWMGNVGEELQSSSVSNWDLAHALAHSEIPVVAIGFEGEEDLLIPGSTGVFGLRVCCGEGNVPFTDGIPTWVPWKLPMQPKTSLSQNRAPSFAPTSLSPFVTLFSQRKAPIDALSQEAFLLEGRKGRLRWSGWNSQMHNISTNKTQRSNLFAIPLHWGSQTRPSSLPVLCTSETLGRGGDPTTPDCSSAGAVSTLIPEKIPSLDTSFQHRLFSDLGLSAPFLHSLGVCPDVEFDPTIVEESNTLHKIVCECFLYFATTHHSTS</sequence>
<feature type="compositionally biased region" description="Basic and acidic residues" evidence="1">
    <location>
        <begin position="192"/>
        <end position="210"/>
    </location>
</feature>